<feature type="transmembrane region" description="Helical" evidence="1">
    <location>
        <begin position="37"/>
        <end position="57"/>
    </location>
</feature>
<feature type="transmembrane region" description="Helical" evidence="1">
    <location>
        <begin position="6"/>
        <end position="25"/>
    </location>
</feature>
<dbReference type="Gene3D" id="3.40.50.1820">
    <property type="entry name" value="alpha/beta hydrolase"/>
    <property type="match status" value="1"/>
</dbReference>
<feature type="domain" description="AB hydrolase-1" evidence="2">
    <location>
        <begin position="220"/>
        <end position="323"/>
    </location>
</feature>
<comment type="caution">
    <text evidence="3">The sequence shown here is derived from an EMBL/GenBank/DDBJ whole genome shotgun (WGS) entry which is preliminary data.</text>
</comment>
<protein>
    <recommendedName>
        <fullName evidence="2">AB hydrolase-1 domain-containing protein</fullName>
    </recommendedName>
</protein>
<organism evidence="3 4">
    <name type="scientific">Rhizoclosmatium globosum</name>
    <dbReference type="NCBI Taxonomy" id="329046"/>
    <lineage>
        <taxon>Eukaryota</taxon>
        <taxon>Fungi</taxon>
        <taxon>Fungi incertae sedis</taxon>
        <taxon>Chytridiomycota</taxon>
        <taxon>Chytridiomycota incertae sedis</taxon>
        <taxon>Chytridiomycetes</taxon>
        <taxon>Chytridiales</taxon>
        <taxon>Chytriomycetaceae</taxon>
        <taxon>Rhizoclosmatium</taxon>
    </lineage>
</organism>
<evidence type="ECO:0000259" key="2">
    <source>
        <dbReference type="Pfam" id="PF00561"/>
    </source>
</evidence>
<dbReference type="InterPro" id="IPR000073">
    <property type="entry name" value="AB_hydrolase_1"/>
</dbReference>
<keyword evidence="4" id="KW-1185">Reference proteome</keyword>
<feature type="transmembrane region" description="Helical" evidence="1">
    <location>
        <begin position="111"/>
        <end position="131"/>
    </location>
</feature>
<keyword evidence="1" id="KW-0472">Membrane</keyword>
<dbReference type="SUPFAM" id="SSF53474">
    <property type="entry name" value="alpha/beta-Hydrolases"/>
    <property type="match status" value="1"/>
</dbReference>
<sequence length="487" mass="53455">MHIILFIEAFVASILALTGIVLFAVSRPEAAIQLIPLGDWGLVATVWSIMTIAIVLMRRVLETKDEPWTLRGFHHKIRSAVSPISVVALICFILSIVSFFGQVLARSVERVTAVGCFLNAVACLLFIAAHARTKHLTGHTVSSHIRANHNLVFWIVYVPLAVLFGGLFFVLQIMATYQSVSLASDYRTYQAPGEMWSVGGPYSHKLHVYCTGTKQNASHPLVWIEHGLGGQHYDLTWVQRNMSAYARVCSYDHSGYGFSEPGPVPRNTFQIVDELRNLLVTNNVTDDLFFVGHSMAGFNTRVAQRLIKNKVVGLVLADPVSYLDYNGEECKEGNTDAVNALYNFGVQTATFGTTRALSKTSSFPESQYIRSLPDADYYFANVVNVLSQALRVSESAYWPTSCGYTKRILFNGTQGSDSLGDLPFGLVTAQGPGAVNSQTLGNVSTVFLHETLPNAPHVGLVMDPVNAAVVWGVAEKVWKKAVFGVSW</sequence>
<dbReference type="STRING" id="329046.A0A1Y2CTG6"/>
<name>A0A1Y2CTG6_9FUNG</name>
<dbReference type="EMBL" id="MCGO01000007">
    <property type="protein sequence ID" value="ORY50313.1"/>
    <property type="molecule type" value="Genomic_DNA"/>
</dbReference>
<evidence type="ECO:0000313" key="4">
    <source>
        <dbReference type="Proteomes" id="UP000193642"/>
    </source>
</evidence>
<dbReference type="AlphaFoldDB" id="A0A1Y2CTG6"/>
<feature type="transmembrane region" description="Helical" evidence="1">
    <location>
        <begin position="77"/>
        <end position="99"/>
    </location>
</feature>
<dbReference type="InterPro" id="IPR029058">
    <property type="entry name" value="AB_hydrolase_fold"/>
</dbReference>
<evidence type="ECO:0000313" key="3">
    <source>
        <dbReference type="EMBL" id="ORY50313.1"/>
    </source>
</evidence>
<feature type="transmembrane region" description="Helical" evidence="1">
    <location>
        <begin position="151"/>
        <end position="171"/>
    </location>
</feature>
<dbReference type="Pfam" id="PF00561">
    <property type="entry name" value="Abhydrolase_1"/>
    <property type="match status" value="1"/>
</dbReference>
<reference evidence="3 4" key="1">
    <citation type="submission" date="2016-07" db="EMBL/GenBank/DDBJ databases">
        <title>Pervasive Adenine N6-methylation of Active Genes in Fungi.</title>
        <authorList>
            <consortium name="DOE Joint Genome Institute"/>
            <person name="Mondo S.J."/>
            <person name="Dannebaum R.O."/>
            <person name="Kuo R.C."/>
            <person name="Labutti K."/>
            <person name="Haridas S."/>
            <person name="Kuo A."/>
            <person name="Salamov A."/>
            <person name="Ahrendt S.R."/>
            <person name="Lipzen A."/>
            <person name="Sullivan W."/>
            <person name="Andreopoulos W.B."/>
            <person name="Clum A."/>
            <person name="Lindquist E."/>
            <person name="Daum C."/>
            <person name="Ramamoorthy G.K."/>
            <person name="Gryganskyi A."/>
            <person name="Culley D."/>
            <person name="Magnuson J.K."/>
            <person name="James T.Y."/>
            <person name="O'Malley M.A."/>
            <person name="Stajich J.E."/>
            <person name="Spatafora J.W."/>
            <person name="Visel A."/>
            <person name="Grigoriev I.V."/>
        </authorList>
    </citation>
    <scope>NUCLEOTIDE SEQUENCE [LARGE SCALE GENOMIC DNA]</scope>
    <source>
        <strain evidence="3 4">JEL800</strain>
    </source>
</reference>
<gene>
    <name evidence="3" type="ORF">BCR33DRAFT_762690</name>
</gene>
<dbReference type="OrthoDB" id="294702at2759"/>
<keyword evidence="1" id="KW-1133">Transmembrane helix</keyword>
<accession>A0A1Y2CTG6</accession>
<keyword evidence="1" id="KW-0812">Transmembrane</keyword>
<proteinExistence type="predicted"/>
<dbReference type="Proteomes" id="UP000193642">
    <property type="component" value="Unassembled WGS sequence"/>
</dbReference>
<evidence type="ECO:0000256" key="1">
    <source>
        <dbReference type="SAM" id="Phobius"/>
    </source>
</evidence>